<accession>A0ACC6Q916</accession>
<organism evidence="1 2">
    <name type="scientific">Streptomyces achmelvichensis</name>
    <dbReference type="NCBI Taxonomy" id="3134111"/>
    <lineage>
        <taxon>Bacteria</taxon>
        <taxon>Bacillati</taxon>
        <taxon>Actinomycetota</taxon>
        <taxon>Actinomycetes</taxon>
        <taxon>Kitasatosporales</taxon>
        <taxon>Streptomycetaceae</taxon>
        <taxon>Streptomyces</taxon>
    </lineage>
</organism>
<comment type="caution">
    <text evidence="1">The sequence shown here is derived from an EMBL/GenBank/DDBJ whole genome shotgun (WGS) entry which is preliminary data.</text>
</comment>
<protein>
    <submittedName>
        <fullName evidence="1">HAMP domain-containing sensor histidine kinase</fullName>
    </submittedName>
</protein>
<keyword evidence="1" id="KW-0808">Transferase</keyword>
<keyword evidence="2" id="KW-1185">Reference proteome</keyword>
<sequence length="485" mass="52611">MVRTLRVGLRARFIVAFLLTVTLGTLLSAGFIVYQARQDFLETTQNHAIASLRTALNSMAPDLPFPPDSVGLHDLASQLDRTEALSWHSSVAYRDGDPVSASAGAPPVPQQLRDHVQHKGQAAYQRINWKGQPWFYIGMPVAYAHDTELENAGKLSGLTVYTALSLEDDRKDIATLTAAARTATVPALTLALLLALLAARSVLRPVQRLRNAADRIASGELGYRLRVRGHDELAGLALSFNTMAANLQQDDTQRRRMEAGARRFAADVAHELRTPLAAMTPVTDLLAEDAASQRLPPDTAEAIQLVTERIRAFTSMIEDLIEMSRFDARAARLHEVNMDLRTVVTKSLKLRGWSTGDQIQADLPAPIPVSADPRRIDAILANLIDNALRHGRPPVIVTAHVESHTAVLTVTDHGRGIPEDELPHVFERFYRAKATHTTTDGSGIGLALAQENALLHGGTLTAANAPTGGAVFTLTLPLSAPEDSQ</sequence>
<evidence type="ECO:0000313" key="2">
    <source>
        <dbReference type="Proteomes" id="UP001377168"/>
    </source>
</evidence>
<name>A0ACC6Q916_9ACTN</name>
<dbReference type="Proteomes" id="UP001377168">
    <property type="component" value="Unassembled WGS sequence"/>
</dbReference>
<evidence type="ECO:0000313" key="1">
    <source>
        <dbReference type="EMBL" id="MEJ8640061.1"/>
    </source>
</evidence>
<keyword evidence="1" id="KW-0418">Kinase</keyword>
<gene>
    <name evidence="1" type="ORF">WKI67_42985</name>
</gene>
<dbReference type="EMBL" id="JBBKAJ010000038">
    <property type="protein sequence ID" value="MEJ8640061.1"/>
    <property type="molecule type" value="Genomic_DNA"/>
</dbReference>
<reference evidence="1" key="1">
    <citation type="submission" date="2024-03" db="EMBL/GenBank/DDBJ databases">
        <title>Novel Streptomyces species of biotechnological and ecological value are a feature of Machair soil.</title>
        <authorList>
            <person name="Prole J.R."/>
            <person name="Goodfellow M."/>
            <person name="Allenby N."/>
            <person name="Ward A.C."/>
        </authorList>
    </citation>
    <scope>NUCLEOTIDE SEQUENCE</scope>
    <source>
        <strain evidence="1">MS2.AVA.5</strain>
    </source>
</reference>
<proteinExistence type="predicted"/>